<keyword evidence="4" id="KW-1185">Reference proteome</keyword>
<dbReference type="Proteomes" id="UP000246464">
    <property type="component" value="Chromosome 5"/>
</dbReference>
<accession>A0A2U9BD21</accession>
<evidence type="ECO:0000313" key="4">
    <source>
        <dbReference type="Proteomes" id="UP000246464"/>
    </source>
</evidence>
<evidence type="ECO:0000313" key="2">
    <source>
        <dbReference type="EMBL" id="AWP01898.1"/>
    </source>
</evidence>
<reference evidence="3 5" key="2">
    <citation type="submission" date="2019-06" db="EMBL/GenBank/DDBJ databases">
        <title>Draft genomes of female and male turbot (Scophthalmus maximus).</title>
        <authorList>
            <person name="Xu H."/>
            <person name="Xu X.-W."/>
            <person name="Shao C."/>
            <person name="Chen S."/>
        </authorList>
    </citation>
    <scope>NUCLEOTIDE SEQUENCE [LARGE SCALE GENOMIC DNA]</scope>
    <source>
        <strain evidence="3">Ysfricsl-2016a</strain>
        <tissue evidence="3">Blood</tissue>
    </source>
</reference>
<organism evidence="2 4">
    <name type="scientific">Scophthalmus maximus</name>
    <name type="common">Turbot</name>
    <name type="synonym">Psetta maxima</name>
    <dbReference type="NCBI Taxonomy" id="52904"/>
    <lineage>
        <taxon>Eukaryota</taxon>
        <taxon>Metazoa</taxon>
        <taxon>Chordata</taxon>
        <taxon>Craniata</taxon>
        <taxon>Vertebrata</taxon>
        <taxon>Euteleostomi</taxon>
        <taxon>Actinopterygii</taxon>
        <taxon>Neopterygii</taxon>
        <taxon>Teleostei</taxon>
        <taxon>Neoteleostei</taxon>
        <taxon>Acanthomorphata</taxon>
        <taxon>Carangaria</taxon>
        <taxon>Pleuronectiformes</taxon>
        <taxon>Pleuronectoidei</taxon>
        <taxon>Scophthalmidae</taxon>
        <taxon>Scophthalmus</taxon>
    </lineage>
</organism>
<dbReference type="AlphaFoldDB" id="A0A2U9BD21"/>
<feature type="region of interest" description="Disordered" evidence="1">
    <location>
        <begin position="68"/>
        <end position="97"/>
    </location>
</feature>
<name>A0A2U9BD21_SCOMX</name>
<dbReference type="EMBL" id="CP026247">
    <property type="protein sequence ID" value="AWP01898.1"/>
    <property type="molecule type" value="Genomic_DNA"/>
</dbReference>
<sequence length="97" mass="10390">MSNAPGSLPPSAPFTDIRDVAVSLPRDPSAVWANADKMTQCKYEVRAGRLGKQSRVCDSVAGPRRSSSLVKKTCWQGPRVDAPPTHAAPASSQKSLW</sequence>
<evidence type="ECO:0000256" key="1">
    <source>
        <dbReference type="SAM" id="MobiDB-lite"/>
    </source>
</evidence>
<dbReference type="Proteomes" id="UP000438429">
    <property type="component" value="Unassembled WGS sequence"/>
</dbReference>
<dbReference type="EMBL" id="VEVO01000004">
    <property type="protein sequence ID" value="KAF0043460.1"/>
    <property type="molecule type" value="Genomic_DNA"/>
</dbReference>
<evidence type="ECO:0000313" key="5">
    <source>
        <dbReference type="Proteomes" id="UP000438429"/>
    </source>
</evidence>
<protein>
    <submittedName>
        <fullName evidence="2">Uncharacterized protein</fullName>
    </submittedName>
</protein>
<evidence type="ECO:0000313" key="3">
    <source>
        <dbReference type="EMBL" id="KAF0043460.1"/>
    </source>
</evidence>
<proteinExistence type="predicted"/>
<reference evidence="2 4" key="1">
    <citation type="submission" date="2017-12" db="EMBL/GenBank/DDBJ databases">
        <title>Integrating genomic resources of turbot (Scophthalmus maximus) in depth evaluation of genetic and physical mapping variation across individuals.</title>
        <authorList>
            <person name="Martinez P."/>
        </authorList>
    </citation>
    <scope>NUCLEOTIDE SEQUENCE [LARGE SCALE GENOMIC DNA]</scope>
</reference>
<gene>
    <name evidence="3" type="ORF">F2P81_004797</name>
    <name evidence="2" type="ORF">SMAX5B_013160</name>
</gene>